<dbReference type="EMBL" id="JAFCMP010000346">
    <property type="protein sequence ID" value="KAG5180937.1"/>
    <property type="molecule type" value="Genomic_DNA"/>
</dbReference>
<evidence type="ECO:0000313" key="3">
    <source>
        <dbReference type="Proteomes" id="UP000664859"/>
    </source>
</evidence>
<sequence length="170" mass="18130">MRVITSPATSEEGLLNDIAGELKLLAEATPDPEHGATTMVVARPPLLDDFDDYNDMAGIVNDVIDDLGLRGVVQLATFHPRYLFAGESEVLSYTNRSPYATFHLLLEDEITQAVAAYPDIDKIWMRNQATVQRVGADAMQSLLHSCRQAASQGGGAEGGASSGGSAGSRH</sequence>
<accession>A0A835YVN8</accession>
<protein>
    <submittedName>
        <fullName evidence="2">Uncharacterized protein</fullName>
    </submittedName>
</protein>
<comment type="caution">
    <text evidence="2">The sequence shown here is derived from an EMBL/GenBank/DDBJ whole genome shotgun (WGS) entry which is preliminary data.</text>
</comment>
<proteinExistence type="predicted"/>
<name>A0A835YVN8_9STRA</name>
<evidence type="ECO:0000256" key="1">
    <source>
        <dbReference type="SAM" id="MobiDB-lite"/>
    </source>
</evidence>
<evidence type="ECO:0000313" key="2">
    <source>
        <dbReference type="EMBL" id="KAG5180937.1"/>
    </source>
</evidence>
<keyword evidence="3" id="KW-1185">Reference proteome</keyword>
<dbReference type="OrthoDB" id="42978at2759"/>
<reference evidence="2" key="1">
    <citation type="submission" date="2021-02" db="EMBL/GenBank/DDBJ databases">
        <title>First Annotated Genome of the Yellow-green Alga Tribonema minus.</title>
        <authorList>
            <person name="Mahan K.M."/>
        </authorList>
    </citation>
    <scope>NUCLEOTIDE SEQUENCE</scope>
    <source>
        <strain evidence="2">UTEX B ZZ1240</strain>
    </source>
</reference>
<gene>
    <name evidence="2" type="ORF">JKP88DRAFT_222644</name>
</gene>
<dbReference type="InterPro" id="IPR009858">
    <property type="entry name" value="DUF1415"/>
</dbReference>
<organism evidence="2 3">
    <name type="scientific">Tribonema minus</name>
    <dbReference type="NCBI Taxonomy" id="303371"/>
    <lineage>
        <taxon>Eukaryota</taxon>
        <taxon>Sar</taxon>
        <taxon>Stramenopiles</taxon>
        <taxon>Ochrophyta</taxon>
        <taxon>PX clade</taxon>
        <taxon>Xanthophyceae</taxon>
        <taxon>Tribonematales</taxon>
        <taxon>Tribonemataceae</taxon>
        <taxon>Tribonema</taxon>
    </lineage>
</organism>
<dbReference type="Proteomes" id="UP000664859">
    <property type="component" value="Unassembled WGS sequence"/>
</dbReference>
<feature type="compositionally biased region" description="Gly residues" evidence="1">
    <location>
        <begin position="152"/>
        <end position="170"/>
    </location>
</feature>
<dbReference type="Pfam" id="PF07209">
    <property type="entry name" value="DUF1415"/>
    <property type="match status" value="1"/>
</dbReference>
<dbReference type="AlphaFoldDB" id="A0A835YVN8"/>
<feature type="region of interest" description="Disordered" evidence="1">
    <location>
        <begin position="150"/>
        <end position="170"/>
    </location>
</feature>